<reference evidence="2 3" key="1">
    <citation type="submission" date="2015-12" db="EMBL/GenBank/DDBJ databases">
        <authorList>
            <person name="Shamseldin A."/>
            <person name="Moawad H."/>
            <person name="Abd El-Rahim W.M."/>
            <person name="Sadowsky M.J."/>
        </authorList>
    </citation>
    <scope>NUCLEOTIDE SEQUENCE [LARGE SCALE GENOMIC DNA]</scope>
    <source>
        <strain evidence="2 3">Ar51</strain>
    </source>
</reference>
<gene>
    <name evidence="2" type="ORF">AU252_18355</name>
</gene>
<evidence type="ECO:0000313" key="2">
    <source>
        <dbReference type="EMBL" id="ALV42877.1"/>
    </source>
</evidence>
<dbReference type="AlphaFoldDB" id="A0A0U3QEL5"/>
<evidence type="ECO:0000313" key="3">
    <source>
        <dbReference type="Proteomes" id="UP000065151"/>
    </source>
</evidence>
<dbReference type="Proteomes" id="UP000065151">
    <property type="component" value="Chromosome"/>
</dbReference>
<sequence>MDPTPGVTPRVSVCLAAYNGATHIEEQIKSIISELDTHDELIVVDDKSTDHTADIVRGIQDDRIRIIQAAVNAGYVRTFERALGEARGEFVFLSDQDDVWIPGRVEAMISAMDGKDMVASNCEHFDGPLGTFHEIRLRAEHSEHSVRNLIGIVVGYRLHWGCAMAVRNKILNQILPFPQHMAESHDQWIAMVGNVNRSITYLEADTIRHRLHGENLTPRGIRSASKIVRARVAFVRNVLEAVRRARLAARAA</sequence>
<dbReference type="InterPro" id="IPR001173">
    <property type="entry name" value="Glyco_trans_2-like"/>
</dbReference>
<dbReference type="GO" id="GO:0016740">
    <property type="term" value="F:transferase activity"/>
    <property type="evidence" value="ECO:0007669"/>
    <property type="project" value="UniProtKB-KW"/>
</dbReference>
<dbReference type="Pfam" id="PF00535">
    <property type="entry name" value="Glycos_transf_2"/>
    <property type="match status" value="1"/>
</dbReference>
<name>A0A0U3QEL5_9MICC</name>
<dbReference type="InterPro" id="IPR029044">
    <property type="entry name" value="Nucleotide-diphossugar_trans"/>
</dbReference>
<dbReference type="InterPro" id="IPR050834">
    <property type="entry name" value="Glycosyltransf_2"/>
</dbReference>
<dbReference type="Gene3D" id="3.90.550.10">
    <property type="entry name" value="Spore Coat Polysaccharide Biosynthesis Protein SpsA, Chain A"/>
    <property type="match status" value="1"/>
</dbReference>
<dbReference type="STRING" id="121292.AU252_18355"/>
<dbReference type="PANTHER" id="PTHR43685:SF11">
    <property type="entry name" value="GLYCOSYLTRANSFERASE TAGX-RELATED"/>
    <property type="match status" value="1"/>
</dbReference>
<organism evidence="2">
    <name type="scientific">Pseudarthrobacter sulfonivorans</name>
    <dbReference type="NCBI Taxonomy" id="121292"/>
    <lineage>
        <taxon>Bacteria</taxon>
        <taxon>Bacillati</taxon>
        <taxon>Actinomycetota</taxon>
        <taxon>Actinomycetes</taxon>
        <taxon>Micrococcales</taxon>
        <taxon>Micrococcaceae</taxon>
        <taxon>Pseudarthrobacter</taxon>
    </lineage>
</organism>
<accession>A0A0U3QEL5</accession>
<dbReference type="RefSeq" id="WP_058931952.1">
    <property type="nucleotide sequence ID" value="NZ_CP013747.1"/>
</dbReference>
<proteinExistence type="predicted"/>
<dbReference type="SUPFAM" id="SSF53448">
    <property type="entry name" value="Nucleotide-diphospho-sugar transferases"/>
    <property type="match status" value="1"/>
</dbReference>
<dbReference type="PANTHER" id="PTHR43685">
    <property type="entry name" value="GLYCOSYLTRANSFERASE"/>
    <property type="match status" value="1"/>
</dbReference>
<dbReference type="EMBL" id="CP013747">
    <property type="protein sequence ID" value="ALV42877.1"/>
    <property type="molecule type" value="Genomic_DNA"/>
</dbReference>
<dbReference type="KEGG" id="psul:AU252_18355"/>
<evidence type="ECO:0000259" key="1">
    <source>
        <dbReference type="Pfam" id="PF00535"/>
    </source>
</evidence>
<keyword evidence="2" id="KW-0808">Transferase</keyword>
<protein>
    <submittedName>
        <fullName evidence="2">Glycosyl transferase</fullName>
    </submittedName>
</protein>
<feature type="domain" description="Glycosyltransferase 2-like" evidence="1">
    <location>
        <begin position="12"/>
        <end position="137"/>
    </location>
</feature>